<feature type="non-terminal residue" evidence="1">
    <location>
        <position position="1"/>
    </location>
</feature>
<comment type="caution">
    <text evidence="1">The sequence shown here is derived from an EMBL/GenBank/DDBJ whole genome shotgun (WGS) entry which is preliminary data.</text>
</comment>
<sequence>VKVLALLDTSANANFIKKDLADTLRLPLYGSLDVKVGNSTYTDASSITQPVTFDLDGSLFRVKFNNPYQF</sequence>
<protein>
    <submittedName>
        <fullName evidence="1">Uncharacterized protein</fullName>
    </submittedName>
</protein>
<name>A0ACC2RQG0_9FUNG</name>
<accession>A0ACC2RQG0</accession>
<proteinExistence type="predicted"/>
<dbReference type="Proteomes" id="UP001165960">
    <property type="component" value="Unassembled WGS sequence"/>
</dbReference>
<evidence type="ECO:0000313" key="1">
    <source>
        <dbReference type="EMBL" id="KAJ9052281.1"/>
    </source>
</evidence>
<evidence type="ECO:0000313" key="2">
    <source>
        <dbReference type="Proteomes" id="UP001165960"/>
    </source>
</evidence>
<organism evidence="1 2">
    <name type="scientific">Entomophthora muscae</name>
    <dbReference type="NCBI Taxonomy" id="34485"/>
    <lineage>
        <taxon>Eukaryota</taxon>
        <taxon>Fungi</taxon>
        <taxon>Fungi incertae sedis</taxon>
        <taxon>Zoopagomycota</taxon>
        <taxon>Entomophthoromycotina</taxon>
        <taxon>Entomophthoromycetes</taxon>
        <taxon>Entomophthorales</taxon>
        <taxon>Entomophthoraceae</taxon>
        <taxon>Entomophthora</taxon>
    </lineage>
</organism>
<dbReference type="EMBL" id="QTSX02006716">
    <property type="protein sequence ID" value="KAJ9052281.1"/>
    <property type="molecule type" value="Genomic_DNA"/>
</dbReference>
<keyword evidence="2" id="KW-1185">Reference proteome</keyword>
<reference evidence="1" key="1">
    <citation type="submission" date="2022-04" db="EMBL/GenBank/DDBJ databases">
        <title>Genome of the entomopathogenic fungus Entomophthora muscae.</title>
        <authorList>
            <person name="Elya C."/>
            <person name="Lovett B.R."/>
            <person name="Lee E."/>
            <person name="Macias A.M."/>
            <person name="Hajek A.E."/>
            <person name="De Bivort B.L."/>
            <person name="Kasson M.T."/>
            <person name="De Fine Licht H.H."/>
            <person name="Stajich J.E."/>
        </authorList>
    </citation>
    <scope>NUCLEOTIDE SEQUENCE</scope>
    <source>
        <strain evidence="1">Berkeley</strain>
    </source>
</reference>
<gene>
    <name evidence="1" type="ORF">DSO57_1035823</name>
</gene>